<evidence type="ECO:0000313" key="1">
    <source>
        <dbReference type="EMBL" id="THW98624.1"/>
    </source>
</evidence>
<dbReference type="EMBL" id="QZAS01000095">
    <property type="protein sequence ID" value="THW98624.1"/>
    <property type="molecule type" value="Genomic_DNA"/>
</dbReference>
<evidence type="ECO:0008006" key="2">
    <source>
        <dbReference type="Google" id="ProtNLM"/>
    </source>
</evidence>
<dbReference type="AlphaFoldDB" id="A0A4S9BXU5"/>
<dbReference type="InterPro" id="IPR029033">
    <property type="entry name" value="His_PPase_superfam"/>
</dbReference>
<accession>A0A4S9BXU5</accession>
<gene>
    <name evidence="1" type="ORF">D6D13_10569</name>
</gene>
<feature type="non-terminal residue" evidence="1">
    <location>
        <position position="1"/>
    </location>
</feature>
<dbReference type="Gene3D" id="3.40.50.1240">
    <property type="entry name" value="Phosphoglycerate mutase-like"/>
    <property type="match status" value="1"/>
</dbReference>
<sequence>IEQCRTFSSNFPTNLKIDLLCASPIRRTIQTAQHCFSGHLRHTSGKILLLPYAQEVGDDPSDTGSPYHVLQDEFGDVIDVSLVEENWNSNDGIYDSSCEVLHERAKQLRRWLRERPEKEIAICGHSVFWHFFTDDVDEEGMKTGENWENTEWRCYRFAPGPDADASIVIDEKMEMVRRIKRGQIDRRVDFGKKYDLLTFNCSWCSEDQEDRHFLSKSVAQEAE</sequence>
<proteinExistence type="predicted"/>
<reference evidence="1" key="1">
    <citation type="submission" date="2018-10" db="EMBL/GenBank/DDBJ databases">
        <title>Fifty Aureobasidium pullulans genomes reveal a recombining polyextremotolerant generalist.</title>
        <authorList>
            <person name="Gostincar C."/>
            <person name="Turk M."/>
            <person name="Zajc J."/>
            <person name="Gunde-Cimerman N."/>
        </authorList>
    </citation>
    <scope>NUCLEOTIDE SEQUENCE [LARGE SCALE GENOMIC DNA]</scope>
    <source>
        <strain evidence="1">EXF-10085</strain>
    </source>
</reference>
<dbReference type="SUPFAM" id="SSF53254">
    <property type="entry name" value="Phosphoglycerate mutase-like"/>
    <property type="match status" value="1"/>
</dbReference>
<organism evidence="1">
    <name type="scientific">Aureobasidium pullulans</name>
    <name type="common">Black yeast</name>
    <name type="synonym">Pullularia pullulans</name>
    <dbReference type="NCBI Taxonomy" id="5580"/>
    <lineage>
        <taxon>Eukaryota</taxon>
        <taxon>Fungi</taxon>
        <taxon>Dikarya</taxon>
        <taxon>Ascomycota</taxon>
        <taxon>Pezizomycotina</taxon>
        <taxon>Dothideomycetes</taxon>
        <taxon>Dothideomycetidae</taxon>
        <taxon>Dothideales</taxon>
        <taxon>Saccotheciaceae</taxon>
        <taxon>Aureobasidium</taxon>
    </lineage>
</organism>
<comment type="caution">
    <text evidence="1">The sequence shown here is derived from an EMBL/GenBank/DDBJ whole genome shotgun (WGS) entry which is preliminary data.</text>
</comment>
<protein>
    <recommendedName>
        <fullName evidence="2">Phosphoglycerate mutase-like protein</fullName>
    </recommendedName>
</protein>
<name>A0A4S9BXU5_AURPU</name>